<comment type="similarity">
    <text evidence="3 12">Belongs to the acyl-CoA oxidase family.</text>
</comment>
<dbReference type="GO" id="GO:0055088">
    <property type="term" value="P:lipid homeostasis"/>
    <property type="evidence" value="ECO:0007669"/>
    <property type="project" value="TreeGrafter"/>
</dbReference>
<evidence type="ECO:0000259" key="16">
    <source>
        <dbReference type="Pfam" id="PF14749"/>
    </source>
</evidence>
<dbReference type="OrthoDB" id="538336at2759"/>
<keyword evidence="8" id="KW-0067">ATP-binding</keyword>
<dbReference type="FunFam" id="2.40.110.10:FF:000003">
    <property type="entry name" value="Acyl-coenzyme A oxidase"/>
    <property type="match status" value="1"/>
</dbReference>
<dbReference type="FunFam" id="1.20.140.10:FF:000013">
    <property type="entry name" value="Acyl-coenzyme A oxidase"/>
    <property type="match status" value="1"/>
</dbReference>
<evidence type="ECO:0000256" key="7">
    <source>
        <dbReference type="ARBA" id="ARBA00022832"/>
    </source>
</evidence>
<dbReference type="InterPro" id="IPR012258">
    <property type="entry name" value="Acyl-CoA_oxidase"/>
</dbReference>
<reference evidence="18 19" key="1">
    <citation type="journal article" date="2017" name="Curr. Biol.">
        <title>Genome architecture and evolution of a unichromosomal asexual nematode.</title>
        <authorList>
            <person name="Fradin H."/>
            <person name="Zegar C."/>
            <person name="Gutwein M."/>
            <person name="Lucas J."/>
            <person name="Kovtun M."/>
            <person name="Corcoran D."/>
            <person name="Baugh L.R."/>
            <person name="Kiontke K."/>
            <person name="Gunsalus K."/>
            <person name="Fitch D.H."/>
            <person name="Piano F."/>
        </authorList>
    </citation>
    <scope>NUCLEOTIDE SEQUENCE [LARGE SCALE GENOMIC DNA]</scope>
    <source>
        <strain evidence="18">PF1309</strain>
    </source>
</reference>
<protein>
    <recommendedName>
        <fullName evidence="12">Acyl-coenzyme A oxidase</fullName>
    </recommendedName>
</protein>
<evidence type="ECO:0000256" key="14">
    <source>
        <dbReference type="PIRSR" id="PIRSR000168-2"/>
    </source>
</evidence>
<dbReference type="InterPro" id="IPR037069">
    <property type="entry name" value="AcylCoA_DH/ox_N_sf"/>
</dbReference>
<feature type="domain" description="Acyl-CoA oxidase C-terminal" evidence="15">
    <location>
        <begin position="412"/>
        <end position="587"/>
    </location>
</feature>
<evidence type="ECO:0000313" key="19">
    <source>
        <dbReference type="Proteomes" id="UP000218231"/>
    </source>
</evidence>
<keyword evidence="9" id="KW-0560">Oxidoreductase</keyword>
<dbReference type="GO" id="GO:0005777">
    <property type="term" value="C:peroxisome"/>
    <property type="evidence" value="ECO:0007669"/>
    <property type="project" value="UniProtKB-SubCell"/>
</dbReference>
<gene>
    <name evidence="18" type="ORF">WR25_15292</name>
</gene>
<keyword evidence="7" id="KW-0276">Fatty acid metabolism</keyword>
<dbReference type="GO" id="GO:0005524">
    <property type="term" value="F:ATP binding"/>
    <property type="evidence" value="ECO:0007669"/>
    <property type="project" value="UniProtKB-KW"/>
</dbReference>
<dbReference type="InterPro" id="IPR002655">
    <property type="entry name" value="Acyl-CoA_oxidase_C"/>
</dbReference>
<evidence type="ECO:0000259" key="15">
    <source>
        <dbReference type="Pfam" id="PF01756"/>
    </source>
</evidence>
<keyword evidence="5" id="KW-0547">Nucleotide-binding</keyword>
<dbReference type="SUPFAM" id="SSF56645">
    <property type="entry name" value="Acyl-CoA dehydrogenase NM domain-like"/>
    <property type="match status" value="1"/>
</dbReference>
<accession>A0A2A2KFS9</accession>
<evidence type="ECO:0000256" key="1">
    <source>
        <dbReference type="ARBA" id="ARBA00001974"/>
    </source>
</evidence>
<evidence type="ECO:0000256" key="4">
    <source>
        <dbReference type="ARBA" id="ARBA00022630"/>
    </source>
</evidence>
<dbReference type="InterPro" id="IPR009100">
    <property type="entry name" value="AcylCoA_DH/oxidase_NM_dom_sf"/>
</dbReference>
<dbReference type="InterPro" id="IPR029320">
    <property type="entry name" value="Acyl-CoA_ox_N"/>
</dbReference>
<dbReference type="SUPFAM" id="SSF47203">
    <property type="entry name" value="Acyl-CoA dehydrogenase C-terminal domain-like"/>
    <property type="match status" value="2"/>
</dbReference>
<dbReference type="Pfam" id="PF22924">
    <property type="entry name" value="ACOX_C_alpha1"/>
    <property type="match status" value="1"/>
</dbReference>
<evidence type="ECO:0000256" key="12">
    <source>
        <dbReference type="PIRNR" id="PIRNR000168"/>
    </source>
</evidence>
<dbReference type="InterPro" id="IPR036250">
    <property type="entry name" value="AcylCo_DH-like_C"/>
</dbReference>
<dbReference type="GO" id="GO:0071949">
    <property type="term" value="F:FAD binding"/>
    <property type="evidence" value="ECO:0007669"/>
    <property type="project" value="InterPro"/>
</dbReference>
<evidence type="ECO:0000256" key="6">
    <source>
        <dbReference type="ARBA" id="ARBA00022827"/>
    </source>
</evidence>
<dbReference type="PANTHER" id="PTHR10909:SF351">
    <property type="entry name" value="ACYL-COENZYME A OXIDASE"/>
    <property type="match status" value="1"/>
</dbReference>
<keyword evidence="11" id="KW-0576">Peroxisome</keyword>
<dbReference type="Gene3D" id="1.20.140.10">
    <property type="entry name" value="Butyryl-CoA Dehydrogenase, subunit A, domain 3"/>
    <property type="match status" value="2"/>
</dbReference>
<feature type="binding site" evidence="14">
    <location>
        <position position="149"/>
    </location>
    <ligand>
        <name>FAD</name>
        <dbReference type="ChEBI" id="CHEBI:57692"/>
    </ligand>
</feature>
<evidence type="ECO:0000256" key="8">
    <source>
        <dbReference type="ARBA" id="ARBA00022840"/>
    </source>
</evidence>
<feature type="domain" description="Acyl-coenzyme A oxidase N-terminal" evidence="16">
    <location>
        <begin position="23"/>
        <end position="137"/>
    </location>
</feature>
<sequence length="593" mass="66668">MSNLIQTGDNADITKERRNATFDIHDMSLFLYGSEEILKRRKEMLAFVKSKPEFNDPIPTEFMNREQRVDNGARKIVAMTDNTDEIDAGDFFGEGMYFQGLIMGRDLHPMSLHYVMFLPTIQGQSDDEQLDEWLPLTISRSFVGTYAQTELGHGTNLSKLETTATYDPKTGEFVLHSPSITAAKWWPGGLGKSANVAIVVANLYTQGECKGPHPFFVQLRDYDTHEPLKGITVGDIGPKLGFNTSDNGFLLFNNFRIPRRNMLMKYAKVLPDGTYIKPQHAKLAFGTMVFVTEQLGEGNTELLPEIHALTSGLKSVVSYEVALGIEQCRMACGGHGYSQASAFPEIYAYAVAGCTYEGENIVMLLQVARFLMKAAEEVVNGKAKLADICAYLAKRGANKSRLRTADEYGGDVIIEDLEHVARNQVFRAYDSLKRKEKEMSSEEAWNKTAIELCKASRWHVRLYLAKNFLHKISTAKGAIREPLENLARLYAFDIITSSHGEFLRGGFMSEAQLDELKGGFYTLLERLRRNAVAIVDSWDFDDKELHSVLGKRDGNVYSSLLDWAQQSQLNRTQVLPTFNKYLGPMMKEGRSKL</sequence>
<keyword evidence="19" id="KW-1185">Reference proteome</keyword>
<evidence type="ECO:0000256" key="10">
    <source>
        <dbReference type="ARBA" id="ARBA00023098"/>
    </source>
</evidence>
<dbReference type="EMBL" id="LIAE01008700">
    <property type="protein sequence ID" value="PAV72785.1"/>
    <property type="molecule type" value="Genomic_DNA"/>
</dbReference>
<organism evidence="18 19">
    <name type="scientific">Diploscapter pachys</name>
    <dbReference type="NCBI Taxonomy" id="2018661"/>
    <lineage>
        <taxon>Eukaryota</taxon>
        <taxon>Metazoa</taxon>
        <taxon>Ecdysozoa</taxon>
        <taxon>Nematoda</taxon>
        <taxon>Chromadorea</taxon>
        <taxon>Rhabditida</taxon>
        <taxon>Rhabditina</taxon>
        <taxon>Rhabditomorpha</taxon>
        <taxon>Rhabditoidea</taxon>
        <taxon>Rhabditidae</taxon>
        <taxon>Diploscapter</taxon>
    </lineage>
</organism>
<feature type="binding site" evidence="14">
    <location>
        <position position="188"/>
    </location>
    <ligand>
        <name>FAD</name>
        <dbReference type="ChEBI" id="CHEBI:57692"/>
    </ligand>
</feature>
<evidence type="ECO:0000313" key="18">
    <source>
        <dbReference type="EMBL" id="PAV72785.1"/>
    </source>
</evidence>
<dbReference type="Gene3D" id="1.10.540.10">
    <property type="entry name" value="Acyl-CoA dehydrogenase/oxidase, N-terminal domain"/>
    <property type="match status" value="1"/>
</dbReference>
<evidence type="ECO:0000256" key="13">
    <source>
        <dbReference type="PIRSR" id="PIRSR000168-1"/>
    </source>
</evidence>
<comment type="subcellular location">
    <subcellularLocation>
        <location evidence="2">Peroxisome</location>
    </subcellularLocation>
</comment>
<dbReference type="Pfam" id="PF01756">
    <property type="entry name" value="ACOX"/>
    <property type="match status" value="1"/>
</dbReference>
<dbReference type="STRING" id="2018661.A0A2A2KFS9"/>
<dbReference type="Gene3D" id="2.40.110.10">
    <property type="entry name" value="Butyryl-CoA Dehydrogenase, subunit A, domain 2"/>
    <property type="match status" value="1"/>
</dbReference>
<evidence type="ECO:0000256" key="9">
    <source>
        <dbReference type="ARBA" id="ARBA00023002"/>
    </source>
</evidence>
<dbReference type="Pfam" id="PF14749">
    <property type="entry name" value="Acyl-CoA_ox_N"/>
    <property type="match status" value="1"/>
</dbReference>
<evidence type="ECO:0000256" key="5">
    <source>
        <dbReference type="ARBA" id="ARBA00022741"/>
    </source>
</evidence>
<comment type="caution">
    <text evidence="18">The sequence shown here is derived from an EMBL/GenBank/DDBJ whole genome shotgun (WGS) entry which is preliminary data.</text>
</comment>
<dbReference type="FunFam" id="1.10.540.10:FF:000006">
    <property type="entry name" value="Acyl-coenzyme A oxidase"/>
    <property type="match status" value="1"/>
</dbReference>
<dbReference type="Proteomes" id="UP000218231">
    <property type="component" value="Unassembled WGS sequence"/>
</dbReference>
<dbReference type="PANTHER" id="PTHR10909">
    <property type="entry name" value="ELECTRON TRANSPORT OXIDOREDUCTASE"/>
    <property type="match status" value="1"/>
</dbReference>
<dbReference type="GO" id="GO:0003997">
    <property type="term" value="F:acyl-CoA oxidase activity"/>
    <property type="evidence" value="ECO:0007669"/>
    <property type="project" value="InterPro"/>
</dbReference>
<dbReference type="GO" id="GO:0005504">
    <property type="term" value="F:fatty acid binding"/>
    <property type="evidence" value="ECO:0007669"/>
    <property type="project" value="TreeGrafter"/>
</dbReference>
<dbReference type="PIRSF" id="PIRSF000168">
    <property type="entry name" value="Acyl-CoA_oxidase"/>
    <property type="match status" value="1"/>
</dbReference>
<name>A0A2A2KFS9_9BILA</name>
<keyword evidence="10" id="KW-0443">Lipid metabolism</keyword>
<comment type="cofactor">
    <cofactor evidence="1">
        <name>FAD</name>
        <dbReference type="ChEBI" id="CHEBI:57692"/>
    </cofactor>
</comment>
<evidence type="ECO:0000256" key="3">
    <source>
        <dbReference type="ARBA" id="ARBA00006288"/>
    </source>
</evidence>
<keyword evidence="4 12" id="KW-0285">Flavoprotein</keyword>
<evidence type="ECO:0000256" key="2">
    <source>
        <dbReference type="ARBA" id="ARBA00004275"/>
    </source>
</evidence>
<dbReference type="InterPro" id="IPR055060">
    <property type="entry name" value="ACOX_C_alpha1"/>
</dbReference>
<proteinExistence type="inferred from homology"/>
<dbReference type="GO" id="GO:0033540">
    <property type="term" value="P:fatty acid beta-oxidation using acyl-CoA oxidase"/>
    <property type="evidence" value="ECO:0007669"/>
    <property type="project" value="TreeGrafter"/>
</dbReference>
<feature type="active site" description="Proton acceptor" evidence="13">
    <location>
        <position position="357"/>
    </location>
</feature>
<dbReference type="AlphaFoldDB" id="A0A2A2KFS9"/>
<feature type="domain" description="Acyl-CoA oxidase C-alpha1" evidence="17">
    <location>
        <begin position="297"/>
        <end position="372"/>
    </location>
</feature>
<evidence type="ECO:0000259" key="17">
    <source>
        <dbReference type="Pfam" id="PF22924"/>
    </source>
</evidence>
<dbReference type="InterPro" id="IPR046373">
    <property type="entry name" value="Acyl-CoA_Oxase/DH_mid-dom_sf"/>
</dbReference>
<evidence type="ECO:0000256" key="11">
    <source>
        <dbReference type="ARBA" id="ARBA00023140"/>
    </source>
</evidence>
<keyword evidence="6 12" id="KW-0274">FAD</keyword>